<evidence type="ECO:0000256" key="5">
    <source>
        <dbReference type="ARBA" id="ARBA00022679"/>
    </source>
</evidence>
<dbReference type="PANTHER" id="PTHR21058">
    <property type="entry name" value="6,7-DIMETHYL-8-RIBITYLLUMAZINE SYNTHASE DMRL SYNTHASE LUMAZINE SYNTHASE"/>
    <property type="match status" value="1"/>
</dbReference>
<proteinExistence type="inferred from homology"/>
<dbReference type="InterPro" id="IPR034964">
    <property type="entry name" value="LS"/>
</dbReference>
<dbReference type="GO" id="GO:0009349">
    <property type="term" value="C:riboflavin synthase complex"/>
    <property type="evidence" value="ECO:0007669"/>
    <property type="project" value="InterPro"/>
</dbReference>
<evidence type="ECO:0000256" key="6">
    <source>
        <dbReference type="ARBA" id="ARBA00048785"/>
    </source>
</evidence>
<dbReference type="EMBL" id="JH611157">
    <property type="protein sequence ID" value="EJP71090.1"/>
    <property type="molecule type" value="Genomic_DNA"/>
</dbReference>
<comment type="pathway">
    <text evidence="1">Cofactor biosynthesis; riboflavin biosynthesis; riboflavin from 2-hydroxy-3-oxobutyl phosphate and 5-amino-6-(D-ribitylamino)uracil: step 1/2.</text>
</comment>
<dbReference type="Proteomes" id="UP000010305">
    <property type="component" value="Unassembled WGS sequence"/>
</dbReference>
<evidence type="ECO:0000256" key="3">
    <source>
        <dbReference type="ARBA" id="ARBA00012664"/>
    </source>
</evidence>
<organism evidence="7 8">
    <name type="scientific">SAR86 cluster bacterium SAR86A</name>
    <dbReference type="NCBI Taxonomy" id="1123866"/>
    <lineage>
        <taxon>Bacteria</taxon>
        <taxon>Pseudomonadati</taxon>
        <taxon>Pseudomonadota</taxon>
        <taxon>Gammaproteobacteria</taxon>
        <taxon>SAR86 cluster</taxon>
    </lineage>
</organism>
<dbReference type="HOGENOM" id="CLU_1894734_0_0_6"/>
<reference evidence="7 8" key="1">
    <citation type="journal article" date="2012" name="ISME J.">
        <title>Genomic insights to SAR86, an abundant and uncultivated marine bacterial lineage.</title>
        <authorList>
            <person name="Dupont C.L."/>
            <person name="Rusch D.B."/>
            <person name="Yooseph S."/>
            <person name="Lombardo M.J."/>
            <person name="Richter R.A."/>
            <person name="Valas R."/>
            <person name="Novotny M."/>
            <person name="Yee-Greenbaum J."/>
            <person name="Selengut J.D."/>
            <person name="Haft D.H."/>
            <person name="Halpern A.L."/>
            <person name="Lasken R.S."/>
            <person name="Nealson K."/>
            <person name="Friedman R."/>
            <person name="Venter J.C."/>
        </authorList>
    </citation>
    <scope>NUCLEOTIDE SEQUENCE [LARGE SCALE GENOMIC DNA]</scope>
</reference>
<protein>
    <recommendedName>
        <fullName evidence="3">6,7-dimethyl-8-ribityllumazine synthase</fullName>
        <ecNumber evidence="3">2.5.1.78</ecNumber>
    </recommendedName>
</protein>
<evidence type="ECO:0000313" key="8">
    <source>
        <dbReference type="Proteomes" id="UP000010305"/>
    </source>
</evidence>
<dbReference type="Pfam" id="PF00885">
    <property type="entry name" value="DMRL_synthase"/>
    <property type="match status" value="1"/>
</dbReference>
<dbReference type="InterPro" id="IPR036467">
    <property type="entry name" value="LS/RS_sf"/>
</dbReference>
<dbReference type="AlphaFoldDB" id="J4WN59"/>
<dbReference type="UniPathway" id="UPA00275">
    <property type="reaction ID" value="UER00404"/>
</dbReference>
<dbReference type="EC" id="2.5.1.78" evidence="3"/>
<dbReference type="InterPro" id="IPR002180">
    <property type="entry name" value="LS/RS"/>
</dbReference>
<dbReference type="Gene3D" id="3.40.50.960">
    <property type="entry name" value="Lumazine/riboflavin synthase"/>
    <property type="match status" value="1"/>
</dbReference>
<dbReference type="GO" id="GO:0000906">
    <property type="term" value="F:6,7-dimethyl-8-ribityllumazine synthase activity"/>
    <property type="evidence" value="ECO:0007669"/>
    <property type="project" value="UniProtKB-EC"/>
</dbReference>
<dbReference type="PANTHER" id="PTHR21058:SF0">
    <property type="entry name" value="6,7-DIMETHYL-8-RIBITYLLUMAZINE SYNTHASE"/>
    <property type="match status" value="1"/>
</dbReference>
<comment type="similarity">
    <text evidence="2">Belongs to the DMRL synthase family.</text>
</comment>
<gene>
    <name evidence="7" type="ORF">NT01SARS_0890</name>
</gene>
<evidence type="ECO:0000256" key="4">
    <source>
        <dbReference type="ARBA" id="ARBA00022619"/>
    </source>
</evidence>
<accession>J4WN59</accession>
<comment type="catalytic activity">
    <reaction evidence="6">
        <text>(2S)-2-hydroxy-3-oxobutyl phosphate + 5-amino-6-(D-ribitylamino)uracil = 6,7-dimethyl-8-(1-D-ribityl)lumazine + phosphate + 2 H2O + H(+)</text>
        <dbReference type="Rhea" id="RHEA:26152"/>
        <dbReference type="ChEBI" id="CHEBI:15377"/>
        <dbReference type="ChEBI" id="CHEBI:15378"/>
        <dbReference type="ChEBI" id="CHEBI:15934"/>
        <dbReference type="ChEBI" id="CHEBI:43474"/>
        <dbReference type="ChEBI" id="CHEBI:58201"/>
        <dbReference type="ChEBI" id="CHEBI:58830"/>
        <dbReference type="EC" id="2.5.1.78"/>
    </reaction>
</comment>
<evidence type="ECO:0000313" key="7">
    <source>
        <dbReference type="EMBL" id="EJP71090.1"/>
    </source>
</evidence>
<keyword evidence="4" id="KW-0686">Riboflavin biosynthesis</keyword>
<dbReference type="GO" id="GO:0009231">
    <property type="term" value="P:riboflavin biosynthetic process"/>
    <property type="evidence" value="ECO:0007669"/>
    <property type="project" value="UniProtKB-UniPathway"/>
</dbReference>
<dbReference type="SUPFAM" id="SSF52121">
    <property type="entry name" value="Lumazine synthase"/>
    <property type="match status" value="1"/>
</dbReference>
<sequence>MNKILIVHTSWYEEEITKMIDISVEILEQKFTCVKAKAPGAIELAALAKSKMHKENYVGVICHGIVIRGETSHYDLVTNETFRSIGSLSENFFDIAVINNVLCVENTTQLLERLEKNTRNNTNALISLINEKSC</sequence>
<evidence type="ECO:0000256" key="2">
    <source>
        <dbReference type="ARBA" id="ARBA00007424"/>
    </source>
</evidence>
<evidence type="ECO:0000256" key="1">
    <source>
        <dbReference type="ARBA" id="ARBA00004917"/>
    </source>
</evidence>
<keyword evidence="5" id="KW-0808">Transferase</keyword>
<dbReference type="STRING" id="1123866.NT01SARS_0890"/>
<name>J4WN59_9GAMM</name>